<reference evidence="3 4" key="1">
    <citation type="submission" date="2018-04" db="EMBL/GenBank/DDBJ databases">
        <title>Genomic Encyclopedia of Archaeal and Bacterial Type Strains, Phase II (KMG-II): from individual species to whole genera.</title>
        <authorList>
            <person name="Goeker M."/>
        </authorList>
    </citation>
    <scope>NUCLEOTIDE SEQUENCE [LARGE SCALE GENOMIC DNA]</scope>
    <source>
        <strain evidence="3 4">DSM 45169</strain>
    </source>
</reference>
<dbReference type="InterPro" id="IPR011330">
    <property type="entry name" value="Glyco_hydro/deAcase_b/a-brl"/>
</dbReference>
<name>A0A2T4Z1J9_9BACL</name>
<dbReference type="PANTHER" id="PTHR10587">
    <property type="entry name" value="GLYCOSYL TRANSFERASE-RELATED"/>
    <property type="match status" value="1"/>
</dbReference>
<dbReference type="InterPro" id="IPR002509">
    <property type="entry name" value="NODB_dom"/>
</dbReference>
<proteinExistence type="predicted"/>
<organism evidence="3 4">
    <name type="scientific">Desmospora activa DSM 45169</name>
    <dbReference type="NCBI Taxonomy" id="1121389"/>
    <lineage>
        <taxon>Bacteria</taxon>
        <taxon>Bacillati</taxon>
        <taxon>Bacillota</taxon>
        <taxon>Bacilli</taxon>
        <taxon>Bacillales</taxon>
        <taxon>Thermoactinomycetaceae</taxon>
        <taxon>Desmospora</taxon>
    </lineage>
</organism>
<evidence type="ECO:0000313" key="4">
    <source>
        <dbReference type="Proteomes" id="UP000241639"/>
    </source>
</evidence>
<dbReference type="InterPro" id="IPR050248">
    <property type="entry name" value="Polysacc_deacetylase_ArnD"/>
</dbReference>
<protein>
    <submittedName>
        <fullName evidence="3">Polysaccharide deacetylase family sporulation protein PdaB</fullName>
    </submittedName>
</protein>
<sequence>MNFFWVLSGKRLKRILMVAVALILAFGIYVAEQRDIQVFMPLNQGPAAVYSVDTDQKKLALTFDISWGEERAGPILDVLEQKGIKNATFFLSSPWAETHPDIVKRIVDMGYEVGSHGHRHENYSTYDEEKIRTQIRKAHQILTELTDQEPNLIRFPNGDFDKRVLKVADDMGYTTIQWDTDSLDWMNPGKDKIINRVTSKAHSGDIILMHASDSSKQLHEALPVIIDDLTEKGYEFVTVSELIAGSEVDLNPVD</sequence>
<dbReference type="Proteomes" id="UP000241639">
    <property type="component" value="Unassembled WGS sequence"/>
</dbReference>
<dbReference type="GO" id="GO:0005975">
    <property type="term" value="P:carbohydrate metabolic process"/>
    <property type="evidence" value="ECO:0007669"/>
    <property type="project" value="InterPro"/>
</dbReference>
<dbReference type="PROSITE" id="PS51677">
    <property type="entry name" value="NODB"/>
    <property type="match status" value="1"/>
</dbReference>
<dbReference type="GO" id="GO:0016810">
    <property type="term" value="F:hydrolase activity, acting on carbon-nitrogen (but not peptide) bonds"/>
    <property type="evidence" value="ECO:0007669"/>
    <property type="project" value="InterPro"/>
</dbReference>
<evidence type="ECO:0000313" key="3">
    <source>
        <dbReference type="EMBL" id="PTM54644.1"/>
    </source>
</evidence>
<keyword evidence="1" id="KW-1133">Transmembrane helix</keyword>
<dbReference type="AlphaFoldDB" id="A0A2T4Z1J9"/>
<keyword evidence="4" id="KW-1185">Reference proteome</keyword>
<comment type="caution">
    <text evidence="3">The sequence shown here is derived from an EMBL/GenBank/DDBJ whole genome shotgun (WGS) entry which is preliminary data.</text>
</comment>
<evidence type="ECO:0000256" key="1">
    <source>
        <dbReference type="SAM" id="Phobius"/>
    </source>
</evidence>
<dbReference type="PANTHER" id="PTHR10587:SF128">
    <property type="entry name" value="POLYSACCHARIDE DEACETYLASE PDAB-RELATED"/>
    <property type="match status" value="1"/>
</dbReference>
<dbReference type="RefSeq" id="WP_107728287.1">
    <property type="nucleotide sequence ID" value="NZ_PZZP01000003.1"/>
</dbReference>
<dbReference type="OrthoDB" id="9806342at2"/>
<keyword evidence="1" id="KW-0812">Transmembrane</keyword>
<feature type="transmembrane region" description="Helical" evidence="1">
    <location>
        <begin position="12"/>
        <end position="31"/>
    </location>
</feature>
<dbReference type="InterPro" id="IPR014132">
    <property type="entry name" value="PdaB-like"/>
</dbReference>
<dbReference type="GO" id="GO:0016020">
    <property type="term" value="C:membrane"/>
    <property type="evidence" value="ECO:0007669"/>
    <property type="project" value="TreeGrafter"/>
</dbReference>
<feature type="domain" description="NodB homology" evidence="2">
    <location>
        <begin position="57"/>
        <end position="237"/>
    </location>
</feature>
<gene>
    <name evidence="3" type="ORF">C8J48_3296</name>
</gene>
<dbReference type="EMBL" id="PZZP01000003">
    <property type="protein sequence ID" value="PTM54644.1"/>
    <property type="molecule type" value="Genomic_DNA"/>
</dbReference>
<dbReference type="SUPFAM" id="SSF88713">
    <property type="entry name" value="Glycoside hydrolase/deacetylase"/>
    <property type="match status" value="1"/>
</dbReference>
<accession>A0A2T4Z1J9</accession>
<dbReference type="Gene3D" id="3.20.20.370">
    <property type="entry name" value="Glycoside hydrolase/deacetylase"/>
    <property type="match status" value="1"/>
</dbReference>
<keyword evidence="1" id="KW-0472">Membrane</keyword>
<dbReference type="Pfam" id="PF01522">
    <property type="entry name" value="Polysacc_deac_1"/>
    <property type="match status" value="1"/>
</dbReference>
<dbReference type="NCBIfam" id="TIGR02764">
    <property type="entry name" value="spore_ybaN_pdaB"/>
    <property type="match status" value="1"/>
</dbReference>
<evidence type="ECO:0000259" key="2">
    <source>
        <dbReference type="PROSITE" id="PS51677"/>
    </source>
</evidence>